<dbReference type="EMBL" id="JAEVLS010000002">
    <property type="protein sequence ID" value="MBM0104811.1"/>
    <property type="molecule type" value="Genomic_DNA"/>
</dbReference>
<sequence>MYAETWPIRVTRIARRLTDEAVLTNLLSIFFITFLAAPFAWAMPPVLEPTATLRAPDPRFTETESVAIDGDYAVVGFAAEEWDMEEDEFLVTHVAVVYRRASNGSWQHMQTLAPVSYLAEFRRPGYVAIRGNVIAHIVGELYVFERTASGWQPSPVQPLALGGAAFDLDIDSGTIVVATLTCSNAQAEAFRKNASGTWVRVGVAASAPVSCDGGSYALAAISGNTTLLAAPRLNDGTAATYFFNGAPATWTAPAQTVSYPIGQGVPIAIAGSLAILNGSELYRRSAGIWSFSQRLEREEFGVPAAEAKISGTLAALLFNRVISVFDLSTSGAATEIARLTRPGGEIGALTLDISGRRVIALDAFRDQGAAYVFEVPSTLPSQPSMIQDTFQSGNASRWTPLAGGSWSVATTPASRVYRQSSLAADATSVLSNSDWTDQSIQADIRPTAFSGNDRWFGLAVRRLDAANYYYVTARSSGVVQLKRMVNGVFQTLASANLPVTAGADYRIRLEAIGTTITAYVNGVALLNAVDASLSHGQAALLMYKTAADYDNVIVTPSPQATLFSESDFIREALWTRVAGQWSVPLFPAEPMHFQTSTAGGASSFTGHSSTDQSIYARLRQDAVGTGTQPWFGLFVRYRDASNYYYVTVRNSNEISLRRLVNGVTQVLDSAPFTVSTGTWYPLRLEAIRDQLRVYVGNRLVLEATDSAISEGRYGAVMYKSATTYDDVVVTQP</sequence>
<keyword evidence="1" id="KW-1133">Transmembrane helix</keyword>
<evidence type="ECO:0008006" key="4">
    <source>
        <dbReference type="Google" id="ProtNLM"/>
    </source>
</evidence>
<accession>A0ABS1WV08</accession>
<reference evidence="2 3" key="1">
    <citation type="journal article" date="2021" name="Int. J. Syst. Evol. Microbiol.">
        <title>Steroidobacter gossypii sp. nov., isolated from soil of cotton cropping field.</title>
        <authorList>
            <person name="Huang R."/>
            <person name="Yang S."/>
            <person name="Zhen C."/>
            <person name="Liu W."/>
        </authorList>
    </citation>
    <scope>NUCLEOTIDE SEQUENCE [LARGE SCALE GENOMIC DNA]</scope>
    <source>
        <strain evidence="2 3">S1-65</strain>
    </source>
</reference>
<keyword evidence="1" id="KW-0812">Transmembrane</keyword>
<comment type="caution">
    <text evidence="2">The sequence shown here is derived from an EMBL/GenBank/DDBJ whole genome shotgun (WGS) entry which is preliminary data.</text>
</comment>
<evidence type="ECO:0000256" key="1">
    <source>
        <dbReference type="SAM" id="Phobius"/>
    </source>
</evidence>
<evidence type="ECO:0000313" key="3">
    <source>
        <dbReference type="Proteomes" id="UP000661077"/>
    </source>
</evidence>
<organism evidence="2 3">
    <name type="scientific">Steroidobacter gossypii</name>
    <dbReference type="NCBI Taxonomy" id="2805490"/>
    <lineage>
        <taxon>Bacteria</taxon>
        <taxon>Pseudomonadati</taxon>
        <taxon>Pseudomonadota</taxon>
        <taxon>Gammaproteobacteria</taxon>
        <taxon>Steroidobacterales</taxon>
        <taxon>Steroidobacteraceae</taxon>
        <taxon>Steroidobacter</taxon>
    </lineage>
</organism>
<protein>
    <recommendedName>
        <fullName evidence="4">DUF1080 domain-containing protein</fullName>
    </recommendedName>
</protein>
<dbReference type="SUPFAM" id="SSF89372">
    <property type="entry name" value="Fucose-specific lectin"/>
    <property type="match status" value="1"/>
</dbReference>
<feature type="transmembrane region" description="Helical" evidence="1">
    <location>
        <begin position="21"/>
        <end position="43"/>
    </location>
</feature>
<dbReference type="RefSeq" id="WP_203166876.1">
    <property type="nucleotide sequence ID" value="NZ_JAEVLS010000002.1"/>
</dbReference>
<proteinExistence type="predicted"/>
<keyword evidence="3" id="KW-1185">Reference proteome</keyword>
<keyword evidence="1" id="KW-0472">Membrane</keyword>
<name>A0ABS1WV08_9GAMM</name>
<evidence type="ECO:0000313" key="2">
    <source>
        <dbReference type="EMBL" id="MBM0104811.1"/>
    </source>
</evidence>
<gene>
    <name evidence="2" type="ORF">JM946_08630</name>
</gene>
<dbReference type="Gene3D" id="2.60.120.560">
    <property type="entry name" value="Exo-inulinase, domain 1"/>
    <property type="match status" value="2"/>
</dbReference>
<dbReference type="Proteomes" id="UP000661077">
    <property type="component" value="Unassembled WGS sequence"/>
</dbReference>